<reference evidence="1 2" key="1">
    <citation type="submission" date="2016-07" db="EMBL/GenBank/DDBJ databases">
        <title>Genome analysis of Sphingobacterium siyangense T12B17.</title>
        <authorList>
            <person name="Xu D."/>
            <person name="Su Y."/>
            <person name="Zheng S."/>
        </authorList>
    </citation>
    <scope>NUCLEOTIDE SEQUENCE [LARGE SCALE GENOMIC DNA]</scope>
    <source>
        <strain evidence="1 2">T12B17</strain>
    </source>
</reference>
<organism evidence="1 2">
    <name type="scientific">Sphingobacterium siyangense</name>
    <dbReference type="NCBI Taxonomy" id="459529"/>
    <lineage>
        <taxon>Bacteria</taxon>
        <taxon>Pseudomonadati</taxon>
        <taxon>Bacteroidota</taxon>
        <taxon>Sphingobacteriia</taxon>
        <taxon>Sphingobacteriales</taxon>
        <taxon>Sphingobacteriaceae</taxon>
        <taxon>Sphingobacterium</taxon>
    </lineage>
</organism>
<evidence type="ECO:0000313" key="1">
    <source>
        <dbReference type="EMBL" id="RKF29974.1"/>
    </source>
</evidence>
<keyword evidence="2" id="KW-1185">Reference proteome</keyword>
<dbReference type="AlphaFoldDB" id="A0A420FAN7"/>
<protein>
    <submittedName>
        <fullName evidence="1">Uncharacterized protein</fullName>
    </submittedName>
</protein>
<evidence type="ECO:0000313" key="2">
    <source>
        <dbReference type="Proteomes" id="UP000286402"/>
    </source>
</evidence>
<dbReference type="Proteomes" id="UP000286402">
    <property type="component" value="Unassembled WGS sequence"/>
</dbReference>
<dbReference type="EMBL" id="MCAQ01000030">
    <property type="protein sequence ID" value="RKF29974.1"/>
    <property type="molecule type" value="Genomic_DNA"/>
</dbReference>
<name>A0A420FAN7_9SPHI</name>
<gene>
    <name evidence="1" type="ORF">BCY89_19350</name>
</gene>
<comment type="caution">
    <text evidence="1">The sequence shown here is derived from an EMBL/GenBank/DDBJ whole genome shotgun (WGS) entry which is preliminary data.</text>
</comment>
<accession>A0A420FAN7</accession>
<sequence length="152" mass="18107">MDQNIIDLIIDELTKHPEISYRRPNANELQILGTPTQGFDITLCIDVRENMLFFDHFHWHYDNTEEEIDEMLNQIIYALFGVIRIREFSNNKRPYKWVLQVQDQNGNWCDDQTMGKINKFLGEPDIRYFQNMILTKDTDKSNSYALPNEDNT</sequence>
<proteinExistence type="predicted"/>
<dbReference type="RefSeq" id="WP_120336521.1">
    <property type="nucleotide sequence ID" value="NZ_MCAQ01000030.1"/>
</dbReference>